<keyword evidence="6 7" id="KW-0472">Membrane</keyword>
<dbReference type="AlphaFoldDB" id="A0A0S3PP33"/>
<dbReference type="Proteomes" id="UP000236884">
    <property type="component" value="Chromosome"/>
</dbReference>
<dbReference type="KEGG" id="vgo:GJW-30_1_00212"/>
<dbReference type="GO" id="GO:0016020">
    <property type="term" value="C:membrane"/>
    <property type="evidence" value="ECO:0007669"/>
    <property type="project" value="UniProtKB-SubCell"/>
</dbReference>
<keyword evidence="9" id="KW-1185">Reference proteome</keyword>
<proteinExistence type="predicted"/>
<accession>A0A0S3PP33</accession>
<dbReference type="EC" id="2.4.1.-" evidence="8"/>
<protein>
    <submittedName>
        <fullName evidence="8">Beta-monoglucosyldiacylglycerol synthase</fullName>
        <ecNumber evidence="8">2.4.1.-</ecNumber>
    </submittedName>
</protein>
<evidence type="ECO:0000256" key="7">
    <source>
        <dbReference type="SAM" id="Phobius"/>
    </source>
</evidence>
<name>A0A0S3PP33_9BRAD</name>
<dbReference type="InterPro" id="IPR037257">
    <property type="entry name" value="T2SS_E_N_sf"/>
</dbReference>
<dbReference type="PANTHER" id="PTHR43867:SF2">
    <property type="entry name" value="CELLULOSE SYNTHASE CATALYTIC SUBUNIT A [UDP-FORMING]"/>
    <property type="match status" value="1"/>
</dbReference>
<comment type="subcellular location">
    <subcellularLocation>
        <location evidence="1">Membrane</location>
        <topology evidence="1">Multi-pass membrane protein</topology>
    </subcellularLocation>
</comment>
<evidence type="ECO:0000313" key="9">
    <source>
        <dbReference type="Proteomes" id="UP000236884"/>
    </source>
</evidence>
<dbReference type="SUPFAM" id="SSF53448">
    <property type="entry name" value="Nucleotide-diphospho-sugar transferases"/>
    <property type="match status" value="1"/>
</dbReference>
<evidence type="ECO:0000256" key="3">
    <source>
        <dbReference type="ARBA" id="ARBA00022679"/>
    </source>
</evidence>
<gene>
    <name evidence="8" type="ORF">GJW-30_1_00212</name>
</gene>
<dbReference type="EMBL" id="AP014946">
    <property type="protein sequence ID" value="BAT57704.1"/>
    <property type="molecule type" value="Genomic_DNA"/>
</dbReference>
<evidence type="ECO:0000313" key="8">
    <source>
        <dbReference type="EMBL" id="BAT57704.1"/>
    </source>
</evidence>
<dbReference type="PANTHER" id="PTHR43867">
    <property type="entry name" value="CELLULOSE SYNTHASE CATALYTIC SUBUNIT A [UDP-FORMING]"/>
    <property type="match status" value="1"/>
</dbReference>
<evidence type="ECO:0000256" key="6">
    <source>
        <dbReference type="ARBA" id="ARBA00023136"/>
    </source>
</evidence>
<sequence>MVEVPVAPLVKSRAEPDAAVSRPFTDSGAAPRCVEIDCVRRWFTSERLAEVEKRARRLGVGADEVLLASGEIAPDPYTYAQADAIGLDFVDLDKVPRALCPLDDEALFDAARKGLLPIYDGDVLRWAVAKPGLWMRAIIGRAKASAAIRQRFMLTTPQRLRRFVERHSVQCLHSLAAQRLRETAPEFSAAMPNRFVGPIVLVMLAVLSFLAAPQLVAHTLLFSLSALFIAGAVQRLSFLRHAGPTAPPLTNNLPLYTIIAALYRETDILPKLIAALEAIDYPREKLQIILALEPDDYPMRDAVAALKLGARYEVVLASMPPPRGKPKALNAALQYVRGDYVVVFDAEDKPEAGQLREVAAIFAADEEEMLACVQGRLTIENSDDGWLPSVFTAEYAGHFDVILPALAARDMPVPLGGSSTHARTKILRDVGAWDPYNVTEDADLGIRLARFGYRTAIASSSTYEEAPALPMAWIKQRTRWFKGWMQTWAVHARNPARLVRELGVRGALGLHFFLFGIVFAVLIQPVAWVLIGIGLLAPSLLRLDALPGWVVAFHFSALGLGYVASIIVKLEGLRRRELLTWRSGALLVARMPAYWALLSLAAWRALGQFFSRRFYWEKTDHGLARTSRRAQR</sequence>
<keyword evidence="2 8" id="KW-0328">Glycosyltransferase</keyword>
<keyword evidence="3 8" id="KW-0808">Transferase</keyword>
<evidence type="ECO:0000256" key="5">
    <source>
        <dbReference type="ARBA" id="ARBA00022989"/>
    </source>
</evidence>
<evidence type="ECO:0000256" key="4">
    <source>
        <dbReference type="ARBA" id="ARBA00022692"/>
    </source>
</evidence>
<organism evidence="8 9">
    <name type="scientific">Variibacter gotjawalensis</name>
    <dbReference type="NCBI Taxonomy" id="1333996"/>
    <lineage>
        <taxon>Bacteria</taxon>
        <taxon>Pseudomonadati</taxon>
        <taxon>Pseudomonadota</taxon>
        <taxon>Alphaproteobacteria</taxon>
        <taxon>Hyphomicrobiales</taxon>
        <taxon>Nitrobacteraceae</taxon>
        <taxon>Variibacter</taxon>
    </lineage>
</organism>
<feature type="transmembrane region" description="Helical" evidence="7">
    <location>
        <begin position="549"/>
        <end position="570"/>
    </location>
</feature>
<keyword evidence="5 7" id="KW-1133">Transmembrane helix</keyword>
<evidence type="ECO:0000256" key="2">
    <source>
        <dbReference type="ARBA" id="ARBA00022676"/>
    </source>
</evidence>
<reference evidence="8 9" key="1">
    <citation type="submission" date="2015-08" db="EMBL/GenBank/DDBJ databases">
        <title>Investigation of the bacterial diversity of lava forest soil.</title>
        <authorList>
            <person name="Lee J.S."/>
        </authorList>
    </citation>
    <scope>NUCLEOTIDE SEQUENCE [LARGE SCALE GENOMIC DNA]</scope>
    <source>
        <strain evidence="8 9">GJW-30</strain>
    </source>
</reference>
<dbReference type="InterPro" id="IPR050321">
    <property type="entry name" value="Glycosyltr_2/OpgH_subfam"/>
</dbReference>
<feature type="transmembrane region" description="Helical" evidence="7">
    <location>
        <begin position="219"/>
        <end position="238"/>
    </location>
</feature>
<dbReference type="Pfam" id="PF13641">
    <property type="entry name" value="Glyco_tranf_2_3"/>
    <property type="match status" value="1"/>
</dbReference>
<keyword evidence="4 7" id="KW-0812">Transmembrane</keyword>
<dbReference type="Gene3D" id="3.90.550.10">
    <property type="entry name" value="Spore Coat Polysaccharide Biosynthesis Protein SpsA, Chain A"/>
    <property type="match status" value="1"/>
</dbReference>
<evidence type="ECO:0000256" key="1">
    <source>
        <dbReference type="ARBA" id="ARBA00004141"/>
    </source>
</evidence>
<dbReference type="SUPFAM" id="SSF160246">
    <property type="entry name" value="EspE N-terminal domain-like"/>
    <property type="match status" value="1"/>
</dbReference>
<feature type="transmembrane region" description="Helical" evidence="7">
    <location>
        <begin position="512"/>
        <end position="537"/>
    </location>
</feature>
<dbReference type="GO" id="GO:0016757">
    <property type="term" value="F:glycosyltransferase activity"/>
    <property type="evidence" value="ECO:0007669"/>
    <property type="project" value="UniProtKB-KW"/>
</dbReference>
<dbReference type="InterPro" id="IPR029044">
    <property type="entry name" value="Nucleotide-diphossugar_trans"/>
</dbReference>